<dbReference type="AlphaFoldDB" id="A0A699I8Y7"/>
<name>A0A699I8Y7_TANCI</name>
<dbReference type="EMBL" id="BKCJ010260006">
    <property type="protein sequence ID" value="GEZ27627.1"/>
    <property type="molecule type" value="Genomic_DNA"/>
</dbReference>
<protein>
    <submittedName>
        <fullName evidence="2">Retrovirus-related Pol polyprotein from transposon TNT 1-94</fullName>
    </submittedName>
</protein>
<reference evidence="2" key="1">
    <citation type="journal article" date="2019" name="Sci. Rep.">
        <title>Draft genome of Tanacetum cinerariifolium, the natural source of mosquito coil.</title>
        <authorList>
            <person name="Yamashiro T."/>
            <person name="Shiraishi A."/>
            <person name="Satake H."/>
            <person name="Nakayama K."/>
        </authorList>
    </citation>
    <scope>NUCLEOTIDE SEQUENCE</scope>
</reference>
<proteinExistence type="predicted"/>
<dbReference type="Pfam" id="PF14223">
    <property type="entry name" value="Retrotran_gag_2"/>
    <property type="match status" value="1"/>
</dbReference>
<evidence type="ECO:0000256" key="1">
    <source>
        <dbReference type="SAM" id="MobiDB-lite"/>
    </source>
</evidence>
<organism evidence="2">
    <name type="scientific">Tanacetum cinerariifolium</name>
    <name type="common">Dalmatian daisy</name>
    <name type="synonym">Chrysanthemum cinerariifolium</name>
    <dbReference type="NCBI Taxonomy" id="118510"/>
    <lineage>
        <taxon>Eukaryota</taxon>
        <taxon>Viridiplantae</taxon>
        <taxon>Streptophyta</taxon>
        <taxon>Embryophyta</taxon>
        <taxon>Tracheophyta</taxon>
        <taxon>Spermatophyta</taxon>
        <taxon>Magnoliopsida</taxon>
        <taxon>eudicotyledons</taxon>
        <taxon>Gunneridae</taxon>
        <taxon>Pentapetalae</taxon>
        <taxon>asterids</taxon>
        <taxon>campanulids</taxon>
        <taxon>Asterales</taxon>
        <taxon>Asteraceae</taxon>
        <taxon>Asteroideae</taxon>
        <taxon>Anthemideae</taxon>
        <taxon>Anthemidinae</taxon>
        <taxon>Tanacetum</taxon>
    </lineage>
</organism>
<feature type="region of interest" description="Disordered" evidence="1">
    <location>
        <begin position="378"/>
        <end position="404"/>
    </location>
</feature>
<evidence type="ECO:0000313" key="2">
    <source>
        <dbReference type="EMBL" id="GEZ27627.1"/>
    </source>
</evidence>
<gene>
    <name evidence="2" type="ORF">Tci_499600</name>
</gene>
<sequence length="483" mass="54272">MVAVQKKPETQLATDERKAANLDLCLKSLIIFVLLDDQINSVINCLTVKSTWVDLILYHEGPYDVKESRVMDLKLCYNTFKFKEGKSLTQNFIKYQALMKELVNDGIKLSKLEINTGFINGLPKKWLSLCQSLRNTNRVKDSELASLFGKLKYEENLIDNIYETKKNKSPVSTTPLSTTFFSTSIVQDFQDSPDDEKDIRSSHEYLNDLEEEYQERALLAKQTKDFEAKCHKVKAKLALLSSSALIRSSSSGKNKGLITETYDWDTEEVSFDENEVTEVKVLMALTDEERVSVGKESAKNGKWTKISVKKGNESSVCVTLLLLLKMLDSVEPISELKTIKSILKSKSTFKDETLKEPSSAPARDKSSLASKTNSALAGKLKNVKMEDDPPLAIGESSLRSRPSRPSVSFPSCIHCGYNNHNSNDCAYYPTCEICGSYDHDTHGHNRIISLRRGINPRNPQHVTKNCETCGSNVHTTSDHNEIK</sequence>
<comment type="caution">
    <text evidence="2">The sequence shown here is derived from an EMBL/GenBank/DDBJ whole genome shotgun (WGS) entry which is preliminary data.</text>
</comment>
<accession>A0A699I8Y7</accession>